<comment type="subunit">
    <text evidence="9">The Tat system comprises two distinct complexes: a TatABC complex, containing multiple copies of TatA, TatB and TatC subunits, and a separate TatA complex, containing only TatA subunits. Substrates initially bind to the TatABC complex, which probably triggers association of the separate TatA complex to form the active translocon.</text>
</comment>
<dbReference type="AlphaFoldDB" id="A0A6J4MV83"/>
<dbReference type="Pfam" id="PF02416">
    <property type="entry name" value="TatA_B_E"/>
    <property type="match status" value="1"/>
</dbReference>
<keyword evidence="7 9" id="KW-0811">Translocation</keyword>
<reference evidence="11" key="1">
    <citation type="submission" date="2020-02" db="EMBL/GenBank/DDBJ databases">
        <authorList>
            <person name="Meier V. D."/>
        </authorList>
    </citation>
    <scope>NUCLEOTIDE SEQUENCE</scope>
    <source>
        <strain evidence="11">AVDCRST_MAG21</strain>
    </source>
</reference>
<evidence type="ECO:0000256" key="5">
    <source>
        <dbReference type="ARBA" id="ARBA00022927"/>
    </source>
</evidence>
<accession>A0A6J4MV83</accession>
<keyword evidence="6 9" id="KW-1133">Transmembrane helix</keyword>
<gene>
    <name evidence="9" type="primary">tatA</name>
    <name evidence="11" type="ORF">AVDCRST_MAG21-642</name>
</gene>
<dbReference type="InterPro" id="IPR003369">
    <property type="entry name" value="TatA/B/E"/>
</dbReference>
<dbReference type="Gene3D" id="1.20.5.3310">
    <property type="match status" value="1"/>
</dbReference>
<dbReference type="NCBIfam" id="NF001854">
    <property type="entry name" value="PRK00575.1"/>
    <property type="match status" value="1"/>
</dbReference>
<dbReference type="PANTHER" id="PTHR42982">
    <property type="entry name" value="SEC-INDEPENDENT PROTEIN TRANSLOCASE PROTEIN TATA"/>
    <property type="match status" value="1"/>
</dbReference>
<evidence type="ECO:0000256" key="9">
    <source>
        <dbReference type="HAMAP-Rule" id="MF_00236"/>
    </source>
</evidence>
<keyword evidence="3 9" id="KW-1003">Cell membrane</keyword>
<sequence length="97" mass="10590">MSNLGPTELLIILLILVMLFGARKLPDLARGTGKALRIFKAETKNLGDDDDRDDSDDYRSGEQGQITGTRSQPEAADPSSSQTQHRGSSLPHTHTEK</sequence>
<dbReference type="GO" id="GO:0008320">
    <property type="term" value="F:protein transmembrane transporter activity"/>
    <property type="evidence" value="ECO:0007669"/>
    <property type="project" value="UniProtKB-UniRule"/>
</dbReference>
<evidence type="ECO:0000256" key="3">
    <source>
        <dbReference type="ARBA" id="ARBA00022475"/>
    </source>
</evidence>
<dbReference type="GO" id="GO:0033281">
    <property type="term" value="C:TAT protein transport complex"/>
    <property type="evidence" value="ECO:0007669"/>
    <property type="project" value="UniProtKB-UniRule"/>
</dbReference>
<proteinExistence type="inferred from homology"/>
<dbReference type="PANTHER" id="PTHR42982:SF8">
    <property type="entry name" value="SEC-INDEPENDENT PROTEIN TRANSLOCASE PROTEIN TATA"/>
    <property type="match status" value="1"/>
</dbReference>
<dbReference type="HAMAP" id="MF_00236">
    <property type="entry name" value="TatA_E"/>
    <property type="match status" value="1"/>
</dbReference>
<evidence type="ECO:0000256" key="4">
    <source>
        <dbReference type="ARBA" id="ARBA00022692"/>
    </source>
</evidence>
<evidence type="ECO:0000256" key="2">
    <source>
        <dbReference type="ARBA" id="ARBA00022448"/>
    </source>
</evidence>
<evidence type="ECO:0000256" key="6">
    <source>
        <dbReference type="ARBA" id="ARBA00022989"/>
    </source>
</evidence>
<comment type="function">
    <text evidence="9">Part of the twin-arginine translocation (Tat) system that transports large folded proteins containing a characteristic twin-arginine motif in their signal peptide across membranes. TatA could form the protein-conducting channel of the Tat system.</text>
</comment>
<keyword evidence="2 9" id="KW-0813">Transport</keyword>
<organism evidence="11">
    <name type="scientific">uncultured Nocardioidaceae bacterium</name>
    <dbReference type="NCBI Taxonomy" id="253824"/>
    <lineage>
        <taxon>Bacteria</taxon>
        <taxon>Bacillati</taxon>
        <taxon>Actinomycetota</taxon>
        <taxon>Actinomycetes</taxon>
        <taxon>Propionibacteriales</taxon>
        <taxon>Nocardioidaceae</taxon>
        <taxon>environmental samples</taxon>
    </lineage>
</organism>
<keyword evidence="5 9" id="KW-0653">Protein transport</keyword>
<comment type="similarity">
    <text evidence="9">Belongs to the TatA/E family.</text>
</comment>
<evidence type="ECO:0000313" key="11">
    <source>
        <dbReference type="EMBL" id="CAA9369931.1"/>
    </source>
</evidence>
<protein>
    <recommendedName>
        <fullName evidence="9">Sec-independent protein translocase protein TatA</fullName>
    </recommendedName>
</protein>
<dbReference type="NCBIfam" id="TIGR01411">
    <property type="entry name" value="tatAE"/>
    <property type="match status" value="1"/>
</dbReference>
<evidence type="ECO:0000256" key="1">
    <source>
        <dbReference type="ARBA" id="ARBA00004162"/>
    </source>
</evidence>
<keyword evidence="8 9" id="KW-0472">Membrane</keyword>
<dbReference type="EMBL" id="CADCUL010000076">
    <property type="protein sequence ID" value="CAA9369931.1"/>
    <property type="molecule type" value="Genomic_DNA"/>
</dbReference>
<keyword evidence="4 9" id="KW-0812">Transmembrane</keyword>
<name>A0A6J4MV83_9ACTN</name>
<evidence type="ECO:0000256" key="8">
    <source>
        <dbReference type="ARBA" id="ARBA00023136"/>
    </source>
</evidence>
<evidence type="ECO:0000256" key="10">
    <source>
        <dbReference type="SAM" id="MobiDB-lite"/>
    </source>
</evidence>
<comment type="subcellular location">
    <subcellularLocation>
        <location evidence="1 9">Cell membrane</location>
        <topology evidence="1 9">Single-pass membrane protein</topology>
    </subcellularLocation>
</comment>
<dbReference type="InterPro" id="IPR006312">
    <property type="entry name" value="TatA/E"/>
</dbReference>
<evidence type="ECO:0000256" key="7">
    <source>
        <dbReference type="ARBA" id="ARBA00023010"/>
    </source>
</evidence>
<dbReference type="GO" id="GO:0043953">
    <property type="term" value="P:protein transport by the Tat complex"/>
    <property type="evidence" value="ECO:0007669"/>
    <property type="project" value="UniProtKB-UniRule"/>
</dbReference>
<feature type="region of interest" description="Disordered" evidence="10">
    <location>
        <begin position="41"/>
        <end position="97"/>
    </location>
</feature>
<feature type="compositionally biased region" description="Polar residues" evidence="10">
    <location>
        <begin position="62"/>
        <end position="97"/>
    </location>
</feature>